<dbReference type="AlphaFoldDB" id="A0A1X0RTP7"/>
<name>A0A1X0RTP7_RHIZD</name>
<dbReference type="EMBL" id="KV921427">
    <property type="protein sequence ID" value="ORE15364.1"/>
    <property type="molecule type" value="Genomic_DNA"/>
</dbReference>
<gene>
    <name evidence="1" type="ORF">BCV71DRAFT_237609</name>
</gene>
<protein>
    <submittedName>
        <fullName evidence="1">Uncharacterized protein</fullName>
    </submittedName>
</protein>
<accession>A0A1X0RTP7</accession>
<organism evidence="1 2">
    <name type="scientific">Rhizopus microsporus</name>
    <dbReference type="NCBI Taxonomy" id="58291"/>
    <lineage>
        <taxon>Eukaryota</taxon>
        <taxon>Fungi</taxon>
        <taxon>Fungi incertae sedis</taxon>
        <taxon>Mucoromycota</taxon>
        <taxon>Mucoromycotina</taxon>
        <taxon>Mucoromycetes</taxon>
        <taxon>Mucorales</taxon>
        <taxon>Mucorineae</taxon>
        <taxon>Rhizopodaceae</taxon>
        <taxon>Rhizopus</taxon>
    </lineage>
</organism>
<evidence type="ECO:0000313" key="1">
    <source>
        <dbReference type="EMBL" id="ORE15364.1"/>
    </source>
</evidence>
<evidence type="ECO:0000313" key="2">
    <source>
        <dbReference type="Proteomes" id="UP000242381"/>
    </source>
</evidence>
<sequence>MPSIWTEVLFGKTCVRRSLHNMADGVKFTSNMKWRCIESCSTDVAPIEFNSKDNKSDDLRFVEKFRLDNKDGRMNWCLCYNEGKSANLFDQYNSHMALKMAFHQRAL</sequence>
<dbReference type="Proteomes" id="UP000242381">
    <property type="component" value="Unassembled WGS sequence"/>
</dbReference>
<proteinExistence type="predicted"/>
<reference evidence="1 2" key="1">
    <citation type="journal article" date="2016" name="Proc. Natl. Acad. Sci. U.S.A.">
        <title>Lipid metabolic changes in an early divergent fungus govern the establishment of a mutualistic symbiosis with endobacteria.</title>
        <authorList>
            <person name="Lastovetsky O.A."/>
            <person name="Gaspar M.L."/>
            <person name="Mondo S.J."/>
            <person name="LaButti K.M."/>
            <person name="Sandor L."/>
            <person name="Grigoriev I.V."/>
            <person name="Henry S.A."/>
            <person name="Pawlowska T.E."/>
        </authorList>
    </citation>
    <scope>NUCLEOTIDE SEQUENCE [LARGE SCALE GENOMIC DNA]</scope>
    <source>
        <strain evidence="1 2">ATCC 11559</strain>
    </source>
</reference>